<reference evidence="14" key="1">
    <citation type="submission" date="2022-08" db="EMBL/GenBank/DDBJ databases">
        <authorList>
            <person name="Gutierrez-Valencia J."/>
        </authorList>
    </citation>
    <scope>NUCLEOTIDE SEQUENCE</scope>
</reference>
<dbReference type="Gene3D" id="3.30.40.10">
    <property type="entry name" value="Zinc/RING finger domain, C3HC4 (zinc finger)"/>
    <property type="match status" value="1"/>
</dbReference>
<dbReference type="SUPFAM" id="SSF54495">
    <property type="entry name" value="UBC-like"/>
    <property type="match status" value="1"/>
</dbReference>
<dbReference type="FunFam" id="1.20.120.1750:FF:000029">
    <property type="entry name" value="RBR-type E3 ubiquitin transferase"/>
    <property type="match status" value="1"/>
</dbReference>
<dbReference type="SUPFAM" id="SSF57850">
    <property type="entry name" value="RING/U-box"/>
    <property type="match status" value="4"/>
</dbReference>
<evidence type="ECO:0000313" key="15">
    <source>
        <dbReference type="Proteomes" id="UP001154282"/>
    </source>
</evidence>
<dbReference type="InterPro" id="IPR044066">
    <property type="entry name" value="TRIAD_supradom"/>
</dbReference>
<keyword evidence="6" id="KW-0833">Ubl conjugation pathway</keyword>
<protein>
    <recommendedName>
        <fullName evidence="16">E3 ubiquitin-protein ligase RNF14</fullName>
    </recommendedName>
</protein>
<dbReference type="Gene3D" id="1.20.120.1750">
    <property type="match status" value="1"/>
</dbReference>
<dbReference type="Pfam" id="PF26200">
    <property type="entry name" value="Rcat_RNF216"/>
    <property type="match status" value="1"/>
</dbReference>
<dbReference type="GO" id="GO:0016740">
    <property type="term" value="F:transferase activity"/>
    <property type="evidence" value="ECO:0007669"/>
    <property type="project" value="UniProtKB-KW"/>
</dbReference>
<evidence type="ECO:0000313" key="14">
    <source>
        <dbReference type="EMBL" id="CAI0472907.1"/>
    </source>
</evidence>
<keyword evidence="4" id="KW-0677">Repeat</keyword>
<dbReference type="PANTHER" id="PTHR22770">
    <property type="entry name" value="UBIQUITIN CONJUGATING ENZYME 7 INTERACTING PROTEIN-RELATED"/>
    <property type="match status" value="1"/>
</dbReference>
<dbReference type="InterPro" id="IPR016135">
    <property type="entry name" value="UBQ-conjugating_enzyme/RWD"/>
</dbReference>
<dbReference type="PANTHER" id="PTHR22770:SF47">
    <property type="entry name" value="E3 UBIQUITIN-PROTEIN LIGASE RNF216"/>
    <property type="match status" value="1"/>
</dbReference>
<dbReference type="CDD" id="cd23134">
    <property type="entry name" value="RING-HC_ITT1-like"/>
    <property type="match status" value="1"/>
</dbReference>
<dbReference type="PROSITE" id="PS51873">
    <property type="entry name" value="TRIAD"/>
    <property type="match status" value="1"/>
</dbReference>
<comment type="caution">
    <text evidence="14">The sequence shown here is derived from an EMBL/GenBank/DDBJ whole genome shotgun (WGS) entry which is preliminary data.</text>
</comment>
<feature type="compositionally biased region" description="Basic and acidic residues" evidence="10">
    <location>
        <begin position="109"/>
        <end position="120"/>
    </location>
</feature>
<keyword evidence="7" id="KW-0862">Zinc</keyword>
<dbReference type="Pfam" id="PF01485">
    <property type="entry name" value="IBR"/>
    <property type="match status" value="1"/>
</dbReference>
<evidence type="ECO:0000256" key="3">
    <source>
        <dbReference type="ARBA" id="ARBA00022723"/>
    </source>
</evidence>
<dbReference type="InterPro" id="IPR002867">
    <property type="entry name" value="IBR_dom"/>
</dbReference>
<dbReference type="SMART" id="SM00647">
    <property type="entry name" value="IBR"/>
    <property type="match status" value="2"/>
</dbReference>
<feature type="compositionally biased region" description="Polar residues" evidence="10">
    <location>
        <begin position="1"/>
        <end position="12"/>
    </location>
</feature>
<proteinExistence type="inferred from homology"/>
<keyword evidence="5 9" id="KW-0863">Zinc-finger</keyword>
<evidence type="ECO:0000256" key="7">
    <source>
        <dbReference type="ARBA" id="ARBA00022833"/>
    </source>
</evidence>
<dbReference type="SMART" id="SM00591">
    <property type="entry name" value="RWD"/>
    <property type="match status" value="1"/>
</dbReference>
<dbReference type="GO" id="GO:0008270">
    <property type="term" value="F:zinc ion binding"/>
    <property type="evidence" value="ECO:0007669"/>
    <property type="project" value="UniProtKB-KW"/>
</dbReference>
<feature type="domain" description="RING-type" evidence="11">
    <location>
        <begin position="355"/>
        <end position="403"/>
    </location>
</feature>
<evidence type="ECO:0000256" key="9">
    <source>
        <dbReference type="PROSITE-ProRule" id="PRU00175"/>
    </source>
</evidence>
<evidence type="ECO:0000256" key="4">
    <source>
        <dbReference type="ARBA" id="ARBA00022737"/>
    </source>
</evidence>
<comment type="similarity">
    <text evidence="8">Belongs to the RBR family. RNF14 subfamily.</text>
</comment>
<keyword evidence="3" id="KW-0479">Metal-binding</keyword>
<feature type="domain" description="RWD" evidence="12">
    <location>
        <begin position="162"/>
        <end position="300"/>
    </location>
</feature>
<evidence type="ECO:0000256" key="2">
    <source>
        <dbReference type="ARBA" id="ARBA00022679"/>
    </source>
</evidence>
<dbReference type="CDD" id="cd20341">
    <property type="entry name" value="BRcat_RBR_RNF14"/>
    <property type="match status" value="1"/>
</dbReference>
<dbReference type="InterPro" id="IPR006575">
    <property type="entry name" value="RWD_dom"/>
</dbReference>
<dbReference type="EMBL" id="CAMGYJ010000009">
    <property type="protein sequence ID" value="CAI0472907.1"/>
    <property type="molecule type" value="Genomic_DNA"/>
</dbReference>
<dbReference type="CDD" id="cd23820">
    <property type="entry name" value="RWD_RNF14"/>
    <property type="match status" value="1"/>
</dbReference>
<feature type="region of interest" description="Disordered" evidence="10">
    <location>
        <begin position="1"/>
        <end position="120"/>
    </location>
</feature>
<evidence type="ECO:0000259" key="12">
    <source>
        <dbReference type="PROSITE" id="PS50908"/>
    </source>
</evidence>
<evidence type="ECO:0000256" key="10">
    <source>
        <dbReference type="SAM" id="MobiDB-lite"/>
    </source>
</evidence>
<dbReference type="InterPro" id="IPR017907">
    <property type="entry name" value="Znf_RING_CS"/>
</dbReference>
<dbReference type="AlphaFoldDB" id="A0AAV0PQV4"/>
<dbReference type="InterPro" id="IPR013083">
    <property type="entry name" value="Znf_RING/FYVE/PHD"/>
</dbReference>
<keyword evidence="15" id="KW-1185">Reference proteome</keyword>
<dbReference type="CDD" id="cd20336">
    <property type="entry name" value="Rcat_RBR"/>
    <property type="match status" value="1"/>
</dbReference>
<organism evidence="14 15">
    <name type="scientific">Linum tenue</name>
    <dbReference type="NCBI Taxonomy" id="586396"/>
    <lineage>
        <taxon>Eukaryota</taxon>
        <taxon>Viridiplantae</taxon>
        <taxon>Streptophyta</taxon>
        <taxon>Embryophyta</taxon>
        <taxon>Tracheophyta</taxon>
        <taxon>Spermatophyta</taxon>
        <taxon>Magnoliopsida</taxon>
        <taxon>eudicotyledons</taxon>
        <taxon>Gunneridae</taxon>
        <taxon>Pentapetalae</taxon>
        <taxon>rosids</taxon>
        <taxon>fabids</taxon>
        <taxon>Malpighiales</taxon>
        <taxon>Linaceae</taxon>
        <taxon>Linum</taxon>
    </lineage>
</organism>
<dbReference type="InterPro" id="IPR001841">
    <property type="entry name" value="Znf_RING"/>
</dbReference>
<accession>A0AAV0PQV4</accession>
<dbReference type="CDD" id="cd20354">
    <property type="entry name" value="Rcat_RBR_RNF14"/>
    <property type="match status" value="1"/>
</dbReference>
<evidence type="ECO:0000259" key="13">
    <source>
        <dbReference type="PROSITE" id="PS51873"/>
    </source>
</evidence>
<sequence>MLEFSSPTSRTARTAEGRGNMSRGGSFDSSHLPSICPPEFSKPPHKRPPRRRKAPKKSPVKKYEPVNVHHGVAEAGPSNSDTYGPVSPRNEPSLPSSVESPAEENLLEPDNRVCESKNEVGDGSGCGVVIDVMTVLEELQLGAEEPELSSDQFRINDQLQEDELLAMESIYGENVIILDRQRGLRSFEIRIEPKIPDELTITTKLPSSNSKMQTTSITSTADEFSYSFRVQFVPPIVLTCSFPKSYPSHKPPHFTISVQWLDSLRISSLCSVLDSIWMEQQGQEVMYQWIDWLQSFSLPHLGIHQEIILGPYGVKHTGDRRAVSESVSPDVDIPSLRRYNDEQTLENFRNNLHECCICFSEYPGSDFFRLPCQHFFCRNCIKTYSDLHVSEGTVNKLLCPQSKCGGMVPPGLLKQLLGDEKYERYESLLLQKTLECMSDAVYCPRCEFVCIEDDDNFAQCSKCFFNFCSLCKNARHVGEPCLTPELKLQLLEMRLKSSQISSTQRLAEQNKINELLSEKEIARDAKLCPHCKMAISKTEGCNKMVCGSCGNYFCYLCNKAITGYEHFRDGACELFSQEAIQQWEAQMNMRQTVGRVRAELNLGEAHSCPNCGQRNAKTDNNNHIFCWACQKHYCYLCRKVVKRSSEHYGPKKCKQHTAG</sequence>
<evidence type="ECO:0000259" key="11">
    <source>
        <dbReference type="PROSITE" id="PS50089"/>
    </source>
</evidence>
<dbReference type="PROSITE" id="PS50089">
    <property type="entry name" value="ZF_RING_2"/>
    <property type="match status" value="1"/>
</dbReference>
<evidence type="ECO:0000256" key="6">
    <source>
        <dbReference type="ARBA" id="ARBA00022786"/>
    </source>
</evidence>
<evidence type="ECO:0000256" key="1">
    <source>
        <dbReference type="ARBA" id="ARBA00004906"/>
    </source>
</evidence>
<name>A0AAV0PQV4_9ROSI</name>
<dbReference type="InterPro" id="IPR047548">
    <property type="entry name" value="Rcat_RBR_RNF14"/>
</dbReference>
<comment type="pathway">
    <text evidence="1">Protein modification; protein ubiquitination.</text>
</comment>
<feature type="compositionally biased region" description="Basic residues" evidence="10">
    <location>
        <begin position="43"/>
        <end position="60"/>
    </location>
</feature>
<dbReference type="Gene3D" id="3.10.110.10">
    <property type="entry name" value="Ubiquitin Conjugating Enzyme"/>
    <property type="match status" value="1"/>
</dbReference>
<dbReference type="Pfam" id="PF05773">
    <property type="entry name" value="RWD"/>
    <property type="match status" value="1"/>
</dbReference>
<evidence type="ECO:0008006" key="16">
    <source>
        <dbReference type="Google" id="ProtNLM"/>
    </source>
</evidence>
<dbReference type="PROSITE" id="PS00518">
    <property type="entry name" value="ZF_RING_1"/>
    <property type="match status" value="1"/>
</dbReference>
<feature type="domain" description="RING-type" evidence="13">
    <location>
        <begin position="351"/>
        <end position="576"/>
    </location>
</feature>
<evidence type="ECO:0000256" key="5">
    <source>
        <dbReference type="ARBA" id="ARBA00022771"/>
    </source>
</evidence>
<dbReference type="PROSITE" id="PS50908">
    <property type="entry name" value="RWD"/>
    <property type="match status" value="1"/>
</dbReference>
<dbReference type="SMART" id="SM00184">
    <property type="entry name" value="RING"/>
    <property type="match status" value="3"/>
</dbReference>
<gene>
    <name evidence="14" type="ORF">LITE_LOCUS39430</name>
</gene>
<evidence type="ECO:0000256" key="8">
    <source>
        <dbReference type="ARBA" id="ARBA00044508"/>
    </source>
</evidence>
<dbReference type="InterPro" id="IPR051628">
    <property type="entry name" value="LUBAC_E3_Ligases"/>
</dbReference>
<dbReference type="Proteomes" id="UP001154282">
    <property type="component" value="Unassembled WGS sequence"/>
</dbReference>
<dbReference type="FunFam" id="3.30.40.10:FF:000358">
    <property type="entry name" value="RBR-type E3 ubiquitin transferase"/>
    <property type="match status" value="1"/>
</dbReference>
<keyword evidence="2" id="KW-0808">Transferase</keyword>